<protein>
    <submittedName>
        <fullName evidence="1">Uncharacterized protein</fullName>
    </submittedName>
</protein>
<evidence type="ECO:0000313" key="2">
    <source>
        <dbReference type="Proteomes" id="UP000092154"/>
    </source>
</evidence>
<dbReference type="InParanoid" id="A0A1B7MSC9"/>
<evidence type="ECO:0000313" key="1">
    <source>
        <dbReference type="EMBL" id="OAX35505.1"/>
    </source>
</evidence>
<gene>
    <name evidence="1" type="ORF">K503DRAFT_773414</name>
</gene>
<accession>A0A1B7MSC9</accession>
<dbReference type="Proteomes" id="UP000092154">
    <property type="component" value="Unassembled WGS sequence"/>
</dbReference>
<sequence length="64" mass="7271">MSLTHLWVCECPGYQITKRNAYPTAEADRYRNHIGYSRCGSRKCRGAGECVHWGWCGFRVDGCG</sequence>
<keyword evidence="2" id="KW-1185">Reference proteome</keyword>
<dbReference type="AlphaFoldDB" id="A0A1B7MSC9"/>
<reference evidence="1 2" key="1">
    <citation type="submission" date="2016-06" db="EMBL/GenBank/DDBJ databases">
        <title>Comparative genomics of the ectomycorrhizal sister species Rhizopogon vinicolor and Rhizopogon vesiculosus (Basidiomycota: Boletales) reveals a divergence of the mating type B locus.</title>
        <authorList>
            <consortium name="DOE Joint Genome Institute"/>
            <person name="Mujic A.B."/>
            <person name="Kuo A."/>
            <person name="Tritt A."/>
            <person name="Lipzen A."/>
            <person name="Chen C."/>
            <person name="Johnson J."/>
            <person name="Sharma A."/>
            <person name="Barry K."/>
            <person name="Grigoriev I.V."/>
            <person name="Spatafora J.W."/>
        </authorList>
    </citation>
    <scope>NUCLEOTIDE SEQUENCE [LARGE SCALE GENOMIC DNA]</scope>
    <source>
        <strain evidence="1 2">AM-OR11-026</strain>
    </source>
</reference>
<name>A0A1B7MSC9_9AGAM</name>
<proteinExistence type="predicted"/>
<organism evidence="1 2">
    <name type="scientific">Rhizopogon vinicolor AM-OR11-026</name>
    <dbReference type="NCBI Taxonomy" id="1314800"/>
    <lineage>
        <taxon>Eukaryota</taxon>
        <taxon>Fungi</taxon>
        <taxon>Dikarya</taxon>
        <taxon>Basidiomycota</taxon>
        <taxon>Agaricomycotina</taxon>
        <taxon>Agaricomycetes</taxon>
        <taxon>Agaricomycetidae</taxon>
        <taxon>Boletales</taxon>
        <taxon>Suillineae</taxon>
        <taxon>Rhizopogonaceae</taxon>
        <taxon>Rhizopogon</taxon>
    </lineage>
</organism>
<dbReference type="EMBL" id="KV448494">
    <property type="protein sequence ID" value="OAX35505.1"/>
    <property type="molecule type" value="Genomic_DNA"/>
</dbReference>